<feature type="compositionally biased region" description="Polar residues" evidence="1">
    <location>
        <begin position="334"/>
        <end position="353"/>
    </location>
</feature>
<name>A0A8J2N3V5_9PLEO</name>
<feature type="compositionally biased region" description="Polar residues" evidence="1">
    <location>
        <begin position="229"/>
        <end position="245"/>
    </location>
</feature>
<dbReference type="OrthoDB" id="5395975at2759"/>
<dbReference type="Proteomes" id="UP000676310">
    <property type="component" value="Unassembled WGS sequence"/>
</dbReference>
<feature type="compositionally biased region" description="Polar residues" evidence="1">
    <location>
        <begin position="111"/>
        <end position="120"/>
    </location>
</feature>
<sequence>MNFWFTSPHQQPDKTINFTVPWLTLILTSSRIETKVKVKVMRMAHNRPNIMYRVSLQVLLDFPSYLSSDGRSRGDDDVEEDEFPPTSSRLVRLEHIHRNWKAHTTPKPSAVSKQQSTKDAPSSPEDVDTAFIEDTQAAAQALQSQMPDSFEMGFEDTYEDDESDDDEIGNETQGVALEDAEPAEELPQSQLQDSSPMIYEDTDEDDEVAGIFTQEVPLCPARPSERTTDITTEDSIPPRATSSSKVPAAVVTRRKSTRLEEAGRTARSKTSGFSAPGTPKPHQKSIAIAPEQLEGLHSNDALKAVASSKVSTAVAKRRKSRRLEEVSAAGVRASDSSKAQLEFSSAVPGQQEGSRLIKTSKPTVSTTQHNTSESNSEHEPNKHDQFIDFSELPFSVLAPEPKIGITSPGTLPSQITPYLATIKTQSPNQFNPIKKLRSPAPDTRGWWSIDCSQWPAQTQKDLWDAICELLTDGRLGWATSLHREIGAQTLGEVRLYCWGELVEHMWLVLWLCSKGKVDGAGLKWFDAWKTAVFEME</sequence>
<reference evidence="2" key="1">
    <citation type="submission" date="2021-05" db="EMBL/GenBank/DDBJ databases">
        <authorList>
            <person name="Stam R."/>
        </authorList>
    </citation>
    <scope>NUCLEOTIDE SEQUENCE</scope>
    <source>
        <strain evidence="2">CS162</strain>
    </source>
</reference>
<feature type="region of interest" description="Disordered" evidence="1">
    <location>
        <begin position="99"/>
        <end position="126"/>
    </location>
</feature>
<dbReference type="EMBL" id="CAJRGZ010000022">
    <property type="protein sequence ID" value="CAG5174417.1"/>
    <property type="molecule type" value="Genomic_DNA"/>
</dbReference>
<feature type="region of interest" description="Disordered" evidence="1">
    <location>
        <begin position="306"/>
        <end position="382"/>
    </location>
</feature>
<evidence type="ECO:0000313" key="3">
    <source>
        <dbReference type="Proteomes" id="UP000676310"/>
    </source>
</evidence>
<protein>
    <submittedName>
        <fullName evidence="2">Uncharacterized protein</fullName>
    </submittedName>
</protein>
<comment type="caution">
    <text evidence="2">The sequence shown here is derived from an EMBL/GenBank/DDBJ whole genome shotgun (WGS) entry which is preliminary data.</text>
</comment>
<dbReference type="RefSeq" id="XP_043171342.1">
    <property type="nucleotide sequence ID" value="XM_043315407.1"/>
</dbReference>
<dbReference type="AlphaFoldDB" id="A0A8J2N3V5"/>
<dbReference type="GeneID" id="67019815"/>
<organism evidence="2 3">
    <name type="scientific">Alternaria atra</name>
    <dbReference type="NCBI Taxonomy" id="119953"/>
    <lineage>
        <taxon>Eukaryota</taxon>
        <taxon>Fungi</taxon>
        <taxon>Dikarya</taxon>
        <taxon>Ascomycota</taxon>
        <taxon>Pezizomycotina</taxon>
        <taxon>Dothideomycetes</taxon>
        <taxon>Pleosporomycetidae</taxon>
        <taxon>Pleosporales</taxon>
        <taxon>Pleosporineae</taxon>
        <taxon>Pleosporaceae</taxon>
        <taxon>Alternaria</taxon>
        <taxon>Alternaria sect. Ulocladioides</taxon>
    </lineage>
</organism>
<keyword evidence="3" id="KW-1185">Reference proteome</keyword>
<feature type="compositionally biased region" description="Polar residues" evidence="1">
    <location>
        <begin position="360"/>
        <end position="374"/>
    </location>
</feature>
<feature type="region of interest" description="Disordered" evidence="1">
    <location>
        <begin position="214"/>
        <end position="283"/>
    </location>
</feature>
<evidence type="ECO:0000313" key="2">
    <source>
        <dbReference type="EMBL" id="CAG5174417.1"/>
    </source>
</evidence>
<evidence type="ECO:0000256" key="1">
    <source>
        <dbReference type="SAM" id="MobiDB-lite"/>
    </source>
</evidence>
<accession>A0A8J2N3V5</accession>
<gene>
    <name evidence="2" type="ORF">ALTATR162_LOCUS7778</name>
</gene>
<proteinExistence type="predicted"/>